<sequence length="78" mass="8630">MDTSVRCHGHLLAFVLWVRCSLSIFPSLLMTNDPGYGTPRGPHGDNLGYFGGGGENLPKMGVPRLRTINKYGGYRSYR</sequence>
<dbReference type="EMBL" id="MOOE01000025">
    <property type="protein sequence ID" value="KAK1509121.1"/>
    <property type="molecule type" value="Genomic_DNA"/>
</dbReference>
<comment type="caution">
    <text evidence="1">The sequence shown here is derived from an EMBL/GenBank/DDBJ whole genome shotgun (WGS) entry which is preliminary data.</text>
</comment>
<keyword evidence="2" id="KW-1185">Reference proteome</keyword>
<reference evidence="1 2" key="1">
    <citation type="submission" date="2016-10" db="EMBL/GenBank/DDBJ databases">
        <title>The genome sequence of Colletotrichum fioriniae PJ7.</title>
        <authorList>
            <person name="Baroncelli R."/>
        </authorList>
    </citation>
    <scope>NUCLEOTIDE SEQUENCE [LARGE SCALE GENOMIC DNA]</scope>
    <source>
        <strain evidence="1 2">IMI 309622</strain>
    </source>
</reference>
<gene>
    <name evidence="1" type="ORF">CCOS01_15637</name>
</gene>
<name>A0AAI9YGX2_9PEZI</name>
<dbReference type="AlphaFoldDB" id="A0AAI9YGX2"/>
<evidence type="ECO:0000313" key="1">
    <source>
        <dbReference type="EMBL" id="KAK1509121.1"/>
    </source>
</evidence>
<dbReference type="Proteomes" id="UP001240678">
    <property type="component" value="Unassembled WGS sequence"/>
</dbReference>
<protein>
    <submittedName>
        <fullName evidence="1">Uncharacterized protein</fullName>
    </submittedName>
</protein>
<dbReference type="RefSeq" id="XP_060305530.1">
    <property type="nucleotide sequence ID" value="XM_060463775.1"/>
</dbReference>
<evidence type="ECO:0000313" key="2">
    <source>
        <dbReference type="Proteomes" id="UP001240678"/>
    </source>
</evidence>
<proteinExistence type="predicted"/>
<accession>A0AAI9YGX2</accession>
<dbReference type="GeneID" id="85347322"/>
<organism evidence="1 2">
    <name type="scientific">Colletotrichum costaricense</name>
    <dbReference type="NCBI Taxonomy" id="1209916"/>
    <lineage>
        <taxon>Eukaryota</taxon>
        <taxon>Fungi</taxon>
        <taxon>Dikarya</taxon>
        <taxon>Ascomycota</taxon>
        <taxon>Pezizomycotina</taxon>
        <taxon>Sordariomycetes</taxon>
        <taxon>Hypocreomycetidae</taxon>
        <taxon>Glomerellales</taxon>
        <taxon>Glomerellaceae</taxon>
        <taxon>Colletotrichum</taxon>
        <taxon>Colletotrichum acutatum species complex</taxon>
    </lineage>
</organism>